<evidence type="ECO:0000313" key="7">
    <source>
        <dbReference type="EMBL" id="KIY62142.1"/>
    </source>
</evidence>
<evidence type="ECO:0000256" key="4">
    <source>
        <dbReference type="RuleBase" id="RU000304"/>
    </source>
</evidence>
<dbReference type="InterPro" id="IPR017441">
    <property type="entry name" value="Protein_kinase_ATP_BS"/>
</dbReference>
<dbReference type="GO" id="GO:0004674">
    <property type="term" value="F:protein serine/threonine kinase activity"/>
    <property type="evidence" value="ECO:0007669"/>
    <property type="project" value="UniProtKB-KW"/>
</dbReference>
<dbReference type="PANTHER" id="PTHR24346">
    <property type="entry name" value="MAP/MICROTUBULE AFFINITY-REGULATING KINASE"/>
    <property type="match status" value="1"/>
</dbReference>
<keyword evidence="8" id="KW-1185">Reference proteome</keyword>
<dbReference type="GO" id="GO:0005829">
    <property type="term" value="C:cytosol"/>
    <property type="evidence" value="ECO:0007669"/>
    <property type="project" value="TreeGrafter"/>
</dbReference>
<dbReference type="STRING" id="1314674.A0A0D7AV83"/>
<dbReference type="InterPro" id="IPR008271">
    <property type="entry name" value="Ser/Thr_kinase_AS"/>
</dbReference>
<keyword evidence="7" id="KW-0808">Transferase</keyword>
<gene>
    <name evidence="7" type="ORF">CYLTODRAFT_384011</name>
</gene>
<dbReference type="Gene3D" id="1.10.510.10">
    <property type="entry name" value="Transferase(Phosphotransferase) domain 1"/>
    <property type="match status" value="1"/>
</dbReference>
<keyword evidence="4" id="KW-0723">Serine/threonine-protein kinase</keyword>
<feature type="domain" description="Protein kinase" evidence="6">
    <location>
        <begin position="134"/>
        <end position="462"/>
    </location>
</feature>
<proteinExistence type="inferred from homology"/>
<dbReference type="Proteomes" id="UP000054007">
    <property type="component" value="Unassembled WGS sequence"/>
</dbReference>
<feature type="compositionally biased region" description="Pro residues" evidence="5">
    <location>
        <begin position="263"/>
        <end position="274"/>
    </location>
</feature>
<evidence type="ECO:0000256" key="5">
    <source>
        <dbReference type="SAM" id="MobiDB-lite"/>
    </source>
</evidence>
<dbReference type="PANTHER" id="PTHR24346:SF72">
    <property type="entry name" value="CAMK PROTEIN KINASE"/>
    <property type="match status" value="1"/>
</dbReference>
<evidence type="ECO:0000313" key="8">
    <source>
        <dbReference type="Proteomes" id="UP000054007"/>
    </source>
</evidence>
<protein>
    <submittedName>
        <fullName evidence="7">Pkinase-domain-containing protein</fullName>
    </submittedName>
</protein>
<dbReference type="EMBL" id="KN880819">
    <property type="protein sequence ID" value="KIY62142.1"/>
    <property type="molecule type" value="Genomic_DNA"/>
</dbReference>
<keyword evidence="1 3" id="KW-0547">Nucleotide-binding</keyword>
<dbReference type="Pfam" id="PF00069">
    <property type="entry name" value="Pkinase"/>
    <property type="match status" value="2"/>
</dbReference>
<evidence type="ECO:0000259" key="6">
    <source>
        <dbReference type="PROSITE" id="PS50011"/>
    </source>
</evidence>
<dbReference type="SMART" id="SM00220">
    <property type="entry name" value="S_TKc"/>
    <property type="match status" value="1"/>
</dbReference>
<feature type="region of interest" description="Disordered" evidence="5">
    <location>
        <begin position="252"/>
        <end position="286"/>
    </location>
</feature>
<sequence length="464" mass="52025">MAFSTETPDLAYSPVPSEGYFSPVESDAVQTPLFDLADHAVRIGACSTVNGSDKREIGHIERIPTYDPDIKLPRIHILTAGSSPAPDDFVPSPASDASFLDYDCEIPPYALNARRYSEQFPEGHHLDLRFACTYQLEDQLGSGGYGFVMTAKHRVAGYEVAVKFIIKDKVPDYAWVDDERYGRLPTEVFLLDYMDHKNIVKGIDLFQDQLFYYLVQELHGSPWDKAARKMHTRQQLLQAPSILSAPPLAPSLSMESVDSAGPATPPSPCHPLPPGDSGLMPSRPPCSRRPSYDLFECIEQSPHKRLTEDQARHVFAQVVDAVHYLDAHGISHRDIKDENIVIDSDFNVKIIDFGSAIFVDPSIPRPHYTLFYGTTAYAASEILTKKPYQAAPAEVWTLGVLLSYLLQGVSPFPTVRDAVKGRIILENRIRFSDDAMDLLQFCLHPNPAKRATIQEIKEHRWFRV</sequence>
<dbReference type="InterPro" id="IPR000719">
    <property type="entry name" value="Prot_kinase_dom"/>
</dbReference>
<evidence type="ECO:0000256" key="3">
    <source>
        <dbReference type="PROSITE-ProRule" id="PRU10141"/>
    </source>
</evidence>
<organism evidence="7 8">
    <name type="scientific">Cylindrobasidium torrendii FP15055 ss-10</name>
    <dbReference type="NCBI Taxonomy" id="1314674"/>
    <lineage>
        <taxon>Eukaryota</taxon>
        <taxon>Fungi</taxon>
        <taxon>Dikarya</taxon>
        <taxon>Basidiomycota</taxon>
        <taxon>Agaricomycotina</taxon>
        <taxon>Agaricomycetes</taxon>
        <taxon>Agaricomycetidae</taxon>
        <taxon>Agaricales</taxon>
        <taxon>Marasmiineae</taxon>
        <taxon>Physalacriaceae</taxon>
        <taxon>Cylindrobasidium</taxon>
    </lineage>
</organism>
<comment type="similarity">
    <text evidence="4">Belongs to the protein kinase superfamily.</text>
</comment>
<evidence type="ECO:0000256" key="2">
    <source>
        <dbReference type="ARBA" id="ARBA00022840"/>
    </source>
</evidence>
<dbReference type="PROSITE" id="PS50011">
    <property type="entry name" value="PROTEIN_KINASE_DOM"/>
    <property type="match status" value="1"/>
</dbReference>
<evidence type="ECO:0000256" key="1">
    <source>
        <dbReference type="ARBA" id="ARBA00022741"/>
    </source>
</evidence>
<keyword evidence="2 3" id="KW-0067">ATP-binding</keyword>
<dbReference type="PROSITE" id="PS00107">
    <property type="entry name" value="PROTEIN_KINASE_ATP"/>
    <property type="match status" value="1"/>
</dbReference>
<name>A0A0D7AV83_9AGAR</name>
<dbReference type="GO" id="GO:0035556">
    <property type="term" value="P:intracellular signal transduction"/>
    <property type="evidence" value="ECO:0007669"/>
    <property type="project" value="TreeGrafter"/>
</dbReference>
<dbReference type="OrthoDB" id="10252171at2759"/>
<dbReference type="GO" id="GO:0005634">
    <property type="term" value="C:nucleus"/>
    <property type="evidence" value="ECO:0007669"/>
    <property type="project" value="TreeGrafter"/>
</dbReference>
<feature type="binding site" evidence="3">
    <location>
        <position position="167"/>
    </location>
    <ligand>
        <name>ATP</name>
        <dbReference type="ChEBI" id="CHEBI:30616"/>
    </ligand>
</feature>
<dbReference type="InterPro" id="IPR011009">
    <property type="entry name" value="Kinase-like_dom_sf"/>
</dbReference>
<dbReference type="GO" id="GO:0005524">
    <property type="term" value="F:ATP binding"/>
    <property type="evidence" value="ECO:0007669"/>
    <property type="project" value="UniProtKB-UniRule"/>
</dbReference>
<keyword evidence="7" id="KW-0418">Kinase</keyword>
<dbReference type="AlphaFoldDB" id="A0A0D7AV83"/>
<reference evidence="7 8" key="1">
    <citation type="journal article" date="2015" name="Fungal Genet. Biol.">
        <title>Evolution of novel wood decay mechanisms in Agaricales revealed by the genome sequences of Fistulina hepatica and Cylindrobasidium torrendii.</title>
        <authorList>
            <person name="Floudas D."/>
            <person name="Held B.W."/>
            <person name="Riley R."/>
            <person name="Nagy L.G."/>
            <person name="Koehler G."/>
            <person name="Ransdell A.S."/>
            <person name="Younus H."/>
            <person name="Chow J."/>
            <person name="Chiniquy J."/>
            <person name="Lipzen A."/>
            <person name="Tritt A."/>
            <person name="Sun H."/>
            <person name="Haridas S."/>
            <person name="LaButti K."/>
            <person name="Ohm R.A."/>
            <person name="Kues U."/>
            <person name="Blanchette R.A."/>
            <person name="Grigoriev I.V."/>
            <person name="Minto R.E."/>
            <person name="Hibbett D.S."/>
        </authorList>
    </citation>
    <scope>NUCLEOTIDE SEQUENCE [LARGE SCALE GENOMIC DNA]</scope>
    <source>
        <strain evidence="7 8">FP15055 ss-10</strain>
    </source>
</reference>
<dbReference type="PROSITE" id="PS00108">
    <property type="entry name" value="PROTEIN_KINASE_ST"/>
    <property type="match status" value="1"/>
</dbReference>
<dbReference type="Gene3D" id="3.30.200.20">
    <property type="entry name" value="Phosphorylase Kinase, domain 1"/>
    <property type="match status" value="1"/>
</dbReference>
<dbReference type="SUPFAM" id="SSF56112">
    <property type="entry name" value="Protein kinase-like (PK-like)"/>
    <property type="match status" value="1"/>
</dbReference>
<dbReference type="GO" id="GO:0045719">
    <property type="term" value="P:negative regulation of glycogen biosynthetic process"/>
    <property type="evidence" value="ECO:0007669"/>
    <property type="project" value="TreeGrafter"/>
</dbReference>
<accession>A0A0D7AV83</accession>